<evidence type="ECO:0000259" key="3">
    <source>
        <dbReference type="Pfam" id="PF01048"/>
    </source>
</evidence>
<dbReference type="GO" id="GO:0019284">
    <property type="term" value="P:L-methionine salvage from S-adenosylmethionine"/>
    <property type="evidence" value="ECO:0007669"/>
    <property type="project" value="TreeGrafter"/>
</dbReference>
<proteinExistence type="inferred from homology"/>
<dbReference type="Gene3D" id="3.40.50.1580">
    <property type="entry name" value="Nucleoside phosphorylase domain"/>
    <property type="match status" value="1"/>
</dbReference>
<dbReference type="AlphaFoldDB" id="A0A7J0BLN3"/>
<name>A0A7J0BLN3_9BACT</name>
<dbReference type="GO" id="GO:0008930">
    <property type="term" value="F:methylthioadenosine nucleosidase activity"/>
    <property type="evidence" value="ECO:0007669"/>
    <property type="project" value="TreeGrafter"/>
</dbReference>
<keyword evidence="1 4" id="KW-0378">Hydrolase</keyword>
<dbReference type="GO" id="GO:0009234">
    <property type="term" value="P:menaquinone biosynthetic process"/>
    <property type="evidence" value="ECO:0007669"/>
    <property type="project" value="UniProtKB-UniRule"/>
</dbReference>
<comment type="pathway">
    <text evidence="1">Quinol/quinone metabolism; menaquinone biosynthesis.</text>
</comment>
<dbReference type="PANTHER" id="PTHR46832">
    <property type="entry name" value="5'-METHYLTHIOADENOSINE/S-ADENOSYLHOMOCYSTEINE NUCLEOSIDASE"/>
    <property type="match status" value="1"/>
</dbReference>
<dbReference type="RefSeq" id="WP_174406233.1">
    <property type="nucleotide sequence ID" value="NZ_BLVO01000016.1"/>
</dbReference>
<comment type="caution">
    <text evidence="4">The sequence shown here is derived from an EMBL/GenBank/DDBJ whole genome shotgun (WGS) entry which is preliminary data.</text>
</comment>
<dbReference type="SUPFAM" id="SSF53167">
    <property type="entry name" value="Purine and uridine phosphorylases"/>
    <property type="match status" value="1"/>
</dbReference>
<dbReference type="InterPro" id="IPR000845">
    <property type="entry name" value="Nucleoside_phosphorylase_d"/>
</dbReference>
<dbReference type="Proteomes" id="UP000503840">
    <property type="component" value="Unassembled WGS sequence"/>
</dbReference>
<comment type="similarity">
    <text evidence="1">Belongs to the PNP/UDP phosphorylase family. Futalosine hydrolase subfamily.</text>
</comment>
<evidence type="ECO:0000256" key="1">
    <source>
        <dbReference type="HAMAP-Rule" id="MF_00991"/>
    </source>
</evidence>
<dbReference type="CDD" id="cd17766">
    <property type="entry name" value="futalosine_nucleosidase_MqnB"/>
    <property type="match status" value="1"/>
</dbReference>
<dbReference type="HAMAP" id="MF_00991">
    <property type="entry name" value="MqnB"/>
    <property type="match status" value="1"/>
</dbReference>
<protein>
    <recommendedName>
        <fullName evidence="1 2">Futalosine hydrolase</fullName>
        <shortName evidence="1">FL hydrolase</shortName>
        <ecNumber evidence="1 2">3.2.2.26</ecNumber>
    </recommendedName>
    <alternativeName>
        <fullName evidence="1">Futalosine nucleosidase</fullName>
    </alternativeName>
    <alternativeName>
        <fullName evidence="1">Menaquinone biosynthetic enzyme MqnB</fullName>
    </alternativeName>
</protein>
<sequence length="244" mass="25793">MTVIVATATQKEMEAVLKGFNGRGRVGCQLPLQGQWCESPINEHQCLLAVTGVGPVNAALTLGRIMGECFGITGVLNLGIAGTFDPQACPLGSAVLAEKEVWPEYGLRTSQGVDSRGITFPQWRGGDPGVEQPLEQIVWDTVELSPAEDLRRIGLNCPQVLAGTSITVAGVTGTAEHAAMLRDRYGALTENMEGFALALGCRQAGIPFVELRTVSNVVGSRAAADWKLNEAFVALGAVARSLFV</sequence>
<dbReference type="NCBIfam" id="TIGR03664">
    <property type="entry name" value="fut_nucase"/>
    <property type="match status" value="1"/>
</dbReference>
<dbReference type="PANTHER" id="PTHR46832:SF2">
    <property type="entry name" value="FUTALOSINE HYDROLASE"/>
    <property type="match status" value="1"/>
</dbReference>
<accession>A0A7J0BLN3</accession>
<feature type="domain" description="Nucleoside phosphorylase" evidence="3">
    <location>
        <begin position="38"/>
        <end position="229"/>
    </location>
</feature>
<keyword evidence="5" id="KW-1185">Reference proteome</keyword>
<dbReference type="EC" id="3.2.2.26" evidence="1 2"/>
<dbReference type="InterPro" id="IPR019963">
    <property type="entry name" value="FL_hydrolase_MqnB"/>
</dbReference>
<dbReference type="GO" id="GO:0009116">
    <property type="term" value="P:nucleoside metabolic process"/>
    <property type="evidence" value="ECO:0007669"/>
    <property type="project" value="InterPro"/>
</dbReference>
<reference evidence="4 5" key="1">
    <citation type="submission" date="2020-05" db="EMBL/GenBank/DDBJ databases">
        <title>Draft genome sequence of Desulfovibrio sp. strain HN2T.</title>
        <authorList>
            <person name="Ueno A."/>
            <person name="Tamazawa S."/>
            <person name="Tamamura S."/>
            <person name="Murakami T."/>
            <person name="Kiyama T."/>
            <person name="Inomata H."/>
            <person name="Amano Y."/>
            <person name="Miyakawa K."/>
            <person name="Tamaki H."/>
            <person name="Naganuma T."/>
            <person name="Kaneko K."/>
        </authorList>
    </citation>
    <scope>NUCLEOTIDE SEQUENCE [LARGE SCALE GENOMIC DNA]</scope>
    <source>
        <strain evidence="4 5">HN2</strain>
    </source>
</reference>
<dbReference type="InterPro" id="IPR035994">
    <property type="entry name" value="Nucleoside_phosphorylase_sf"/>
</dbReference>
<gene>
    <name evidence="1 4" type="primary">mqnB</name>
    <name evidence="4" type="ORF">DSM101010T_29140</name>
</gene>
<evidence type="ECO:0000256" key="2">
    <source>
        <dbReference type="NCBIfam" id="TIGR03664"/>
    </source>
</evidence>
<comment type="function">
    <text evidence="1">Catalyzes the hydrolysis of futalosine (FL) to dehypoxanthine futalosine (DHFL) and hypoxanthine, a step in the biosynthesis of menaquinone (MK, vitamin K2).</text>
</comment>
<dbReference type="GO" id="GO:0005829">
    <property type="term" value="C:cytosol"/>
    <property type="evidence" value="ECO:0007669"/>
    <property type="project" value="TreeGrafter"/>
</dbReference>
<dbReference type="UniPathway" id="UPA00079"/>
<comment type="catalytic activity">
    <reaction evidence="1">
        <text>futalosine + H2O = dehypoxanthine futalosine + hypoxanthine</text>
        <dbReference type="Rhea" id="RHEA:25904"/>
        <dbReference type="ChEBI" id="CHEBI:15377"/>
        <dbReference type="ChEBI" id="CHEBI:17368"/>
        <dbReference type="ChEBI" id="CHEBI:58863"/>
        <dbReference type="ChEBI" id="CHEBI:58864"/>
        <dbReference type="EC" id="3.2.2.26"/>
    </reaction>
</comment>
<keyword evidence="1" id="KW-0474">Menaquinone biosynthesis</keyword>
<evidence type="ECO:0000313" key="4">
    <source>
        <dbReference type="EMBL" id="GFM34549.1"/>
    </source>
</evidence>
<organism evidence="4 5">
    <name type="scientific">Desulfovibrio subterraneus</name>
    <dbReference type="NCBI Taxonomy" id="2718620"/>
    <lineage>
        <taxon>Bacteria</taxon>
        <taxon>Pseudomonadati</taxon>
        <taxon>Thermodesulfobacteriota</taxon>
        <taxon>Desulfovibrionia</taxon>
        <taxon>Desulfovibrionales</taxon>
        <taxon>Desulfovibrionaceae</taxon>
        <taxon>Desulfovibrio</taxon>
    </lineage>
</organism>
<dbReference type="Pfam" id="PF01048">
    <property type="entry name" value="PNP_UDP_1"/>
    <property type="match status" value="1"/>
</dbReference>
<evidence type="ECO:0000313" key="5">
    <source>
        <dbReference type="Proteomes" id="UP000503840"/>
    </source>
</evidence>
<dbReference type="EMBL" id="BLVO01000016">
    <property type="protein sequence ID" value="GFM34549.1"/>
    <property type="molecule type" value="Genomic_DNA"/>
</dbReference>
<dbReference type="GO" id="GO:0008782">
    <property type="term" value="F:adenosylhomocysteine nucleosidase activity"/>
    <property type="evidence" value="ECO:0007669"/>
    <property type="project" value="TreeGrafter"/>
</dbReference>